<feature type="chain" id="PRO_5041779150" evidence="13">
    <location>
        <begin position="21"/>
        <end position="630"/>
    </location>
</feature>
<evidence type="ECO:0000256" key="11">
    <source>
        <dbReference type="ARBA" id="ARBA00053392"/>
    </source>
</evidence>
<dbReference type="PROSITE" id="PS00804">
    <property type="entry name" value="CALRETICULIN_2"/>
    <property type="match status" value="1"/>
</dbReference>
<dbReference type="AlphaFoldDB" id="A0AAF3EAA6"/>
<dbReference type="SUPFAM" id="SSF63887">
    <property type="entry name" value="P-domain of calnexin/calreticulin"/>
    <property type="match status" value="1"/>
</dbReference>
<keyword evidence="8 13" id="KW-0472">Membrane</keyword>
<keyword evidence="10" id="KW-0968">Cytoplasmic vesicle</keyword>
<dbReference type="SUPFAM" id="SSF49899">
    <property type="entry name" value="Concanavalin A-like lectins/glucanases"/>
    <property type="match status" value="1"/>
</dbReference>
<evidence type="ECO:0000256" key="7">
    <source>
        <dbReference type="ARBA" id="ARBA00022989"/>
    </source>
</evidence>
<name>A0AAF3EAA6_9BILA</name>
<keyword evidence="12" id="KW-1015">Disulfide bond</keyword>
<evidence type="ECO:0000256" key="6">
    <source>
        <dbReference type="ARBA" id="ARBA00022824"/>
    </source>
</evidence>
<reference evidence="16" key="1">
    <citation type="submission" date="2024-02" db="UniProtKB">
        <authorList>
            <consortium name="WormBaseParasite"/>
        </authorList>
    </citation>
    <scope>IDENTIFICATION</scope>
</reference>
<evidence type="ECO:0000313" key="16">
    <source>
        <dbReference type="WBParaSite" id="MBELARI_LOCUS10853"/>
    </source>
</evidence>
<dbReference type="GO" id="GO:0005789">
    <property type="term" value="C:endoplasmic reticulum membrane"/>
    <property type="evidence" value="ECO:0007669"/>
    <property type="project" value="UniProtKB-SubCell"/>
</dbReference>
<comment type="similarity">
    <text evidence="4 13">Belongs to the calreticulin family.</text>
</comment>
<protein>
    <submittedName>
        <fullName evidence="16">Calnexin</fullName>
    </submittedName>
</protein>
<dbReference type="Proteomes" id="UP000887575">
    <property type="component" value="Unassembled WGS sequence"/>
</dbReference>
<evidence type="ECO:0000313" key="15">
    <source>
        <dbReference type="Proteomes" id="UP000887575"/>
    </source>
</evidence>
<keyword evidence="5 13" id="KW-0812">Transmembrane</keyword>
<dbReference type="FunFam" id="2.10.250.10:FF:000001">
    <property type="entry name" value="Calnexin homolog"/>
    <property type="match status" value="1"/>
</dbReference>
<dbReference type="PRINTS" id="PR00626">
    <property type="entry name" value="CALRETICULIN"/>
</dbReference>
<dbReference type="Gene3D" id="2.60.120.200">
    <property type="match status" value="1"/>
</dbReference>
<dbReference type="Pfam" id="PF00262">
    <property type="entry name" value="Calreticulin"/>
    <property type="match status" value="1"/>
</dbReference>
<feature type="region of interest" description="Disordered" evidence="14">
    <location>
        <begin position="514"/>
        <end position="630"/>
    </location>
</feature>
<evidence type="ECO:0000256" key="3">
    <source>
        <dbReference type="ARBA" id="ARBA00004556"/>
    </source>
</evidence>
<evidence type="ECO:0000256" key="13">
    <source>
        <dbReference type="RuleBase" id="RU362126"/>
    </source>
</evidence>
<dbReference type="GO" id="GO:0048471">
    <property type="term" value="C:perinuclear region of cytoplasm"/>
    <property type="evidence" value="ECO:0007669"/>
    <property type="project" value="UniProtKB-SubCell"/>
</dbReference>
<dbReference type="WBParaSite" id="MBELARI_LOCUS10853">
    <property type="protein sequence ID" value="MBELARI_LOCUS10853"/>
    <property type="gene ID" value="MBELARI_LOCUS10853"/>
</dbReference>
<organism evidence="15 16">
    <name type="scientific">Mesorhabditis belari</name>
    <dbReference type="NCBI Taxonomy" id="2138241"/>
    <lineage>
        <taxon>Eukaryota</taxon>
        <taxon>Metazoa</taxon>
        <taxon>Ecdysozoa</taxon>
        <taxon>Nematoda</taxon>
        <taxon>Chromadorea</taxon>
        <taxon>Rhabditida</taxon>
        <taxon>Rhabditina</taxon>
        <taxon>Rhabditomorpha</taxon>
        <taxon>Rhabditoidea</taxon>
        <taxon>Rhabditidae</taxon>
        <taxon>Mesorhabditinae</taxon>
        <taxon>Mesorhabditis</taxon>
    </lineage>
</organism>
<feature type="transmembrane region" description="Helical" evidence="13">
    <location>
        <begin position="474"/>
        <end position="495"/>
    </location>
</feature>
<dbReference type="GO" id="GO:0051082">
    <property type="term" value="F:unfolded protein binding"/>
    <property type="evidence" value="ECO:0007669"/>
    <property type="project" value="InterPro"/>
</dbReference>
<accession>A0AAF3EAA6</accession>
<dbReference type="InterPro" id="IPR001580">
    <property type="entry name" value="Calret/calnex"/>
</dbReference>
<evidence type="ECO:0000256" key="4">
    <source>
        <dbReference type="ARBA" id="ARBA00010983"/>
    </source>
</evidence>
<comment type="function">
    <text evidence="11">Calcium-binding protein that interacts with newly synthesized monoglucosylated glycoproteins in the endoplasmic reticulum. It may act in assisting protein assembly and/or in the retention within the ER of unassembled protein subunits. It seems to play a major role in the quality control apparatus of the ER by the retention of incorrectly folded proteins. Required for embryogenesis and larval development under heat and ER stress conditions. May be important for germ cell development. Involved in neuronal necrotic cell death.</text>
</comment>
<keyword evidence="7 13" id="KW-1133">Transmembrane helix</keyword>
<evidence type="ECO:0000256" key="10">
    <source>
        <dbReference type="ARBA" id="ARBA00023329"/>
    </source>
</evidence>
<proteinExistence type="inferred from homology"/>
<feature type="compositionally biased region" description="Low complexity" evidence="14">
    <location>
        <begin position="557"/>
        <end position="566"/>
    </location>
</feature>
<feature type="region of interest" description="Disordered" evidence="14">
    <location>
        <begin position="281"/>
        <end position="331"/>
    </location>
</feature>
<keyword evidence="9 13" id="KW-0143">Chaperone</keyword>
<dbReference type="Gene3D" id="2.10.250.10">
    <property type="entry name" value="Calreticulin/calnexin, P domain"/>
    <property type="match status" value="1"/>
</dbReference>
<evidence type="ECO:0000256" key="12">
    <source>
        <dbReference type="PIRSR" id="PIRSR601580-3"/>
    </source>
</evidence>
<feature type="compositionally biased region" description="Acidic residues" evidence="14">
    <location>
        <begin position="574"/>
        <end position="589"/>
    </location>
</feature>
<dbReference type="PROSITE" id="PS00805">
    <property type="entry name" value="CALRETICULIN_REPEAT"/>
    <property type="match status" value="1"/>
</dbReference>
<dbReference type="PANTHER" id="PTHR11073:SF1">
    <property type="entry name" value="CALNEXIN 14D-RELATED"/>
    <property type="match status" value="1"/>
</dbReference>
<dbReference type="GO" id="GO:0036503">
    <property type="term" value="P:ERAD pathway"/>
    <property type="evidence" value="ECO:0007669"/>
    <property type="project" value="TreeGrafter"/>
</dbReference>
<feature type="compositionally biased region" description="Basic and acidic residues" evidence="14">
    <location>
        <begin position="547"/>
        <end position="556"/>
    </location>
</feature>
<evidence type="ECO:0000256" key="1">
    <source>
        <dbReference type="ARBA" id="ARBA00004115"/>
    </source>
</evidence>
<dbReference type="FunFam" id="2.60.120.200:FF:000011">
    <property type="entry name" value="Probable calnexin"/>
    <property type="match status" value="1"/>
</dbReference>
<keyword evidence="15" id="KW-1185">Reference proteome</keyword>
<dbReference type="GO" id="GO:0031410">
    <property type="term" value="C:cytoplasmic vesicle"/>
    <property type="evidence" value="ECO:0007669"/>
    <property type="project" value="UniProtKB-SubCell"/>
</dbReference>
<dbReference type="InterPro" id="IPR009033">
    <property type="entry name" value="Calreticulin/calnexin_P_dom_sf"/>
</dbReference>
<keyword evidence="13" id="KW-0732">Signal</keyword>
<evidence type="ECO:0000256" key="9">
    <source>
        <dbReference type="ARBA" id="ARBA00023186"/>
    </source>
</evidence>
<feature type="compositionally biased region" description="Basic residues" evidence="14">
    <location>
        <begin position="621"/>
        <end position="630"/>
    </location>
</feature>
<keyword evidence="6 13" id="KW-0256">Endoplasmic reticulum</keyword>
<dbReference type="GO" id="GO:0005509">
    <property type="term" value="F:calcium ion binding"/>
    <property type="evidence" value="ECO:0007669"/>
    <property type="project" value="InterPro"/>
</dbReference>
<dbReference type="PANTHER" id="PTHR11073">
    <property type="entry name" value="CALRETICULIN AND CALNEXIN"/>
    <property type="match status" value="1"/>
</dbReference>
<dbReference type="InterPro" id="IPR013320">
    <property type="entry name" value="ConA-like_dom_sf"/>
</dbReference>
<feature type="region of interest" description="Disordered" evidence="14">
    <location>
        <begin position="255"/>
        <end position="274"/>
    </location>
</feature>
<dbReference type="InterPro" id="IPR018124">
    <property type="entry name" value="Calret/calnex_CS"/>
</dbReference>
<evidence type="ECO:0000256" key="2">
    <source>
        <dbReference type="ARBA" id="ARBA00004541"/>
    </source>
</evidence>
<evidence type="ECO:0000256" key="5">
    <source>
        <dbReference type="ARBA" id="ARBA00022692"/>
    </source>
</evidence>
<evidence type="ECO:0000256" key="8">
    <source>
        <dbReference type="ARBA" id="ARBA00023136"/>
    </source>
</evidence>
<feature type="disulfide bond" evidence="12">
    <location>
        <begin position="146"/>
        <end position="180"/>
    </location>
</feature>
<feature type="compositionally biased region" description="Acidic residues" evidence="14">
    <location>
        <begin position="309"/>
        <end position="318"/>
    </location>
</feature>
<dbReference type="GO" id="GO:0006457">
    <property type="term" value="P:protein folding"/>
    <property type="evidence" value="ECO:0007669"/>
    <property type="project" value="InterPro"/>
</dbReference>
<feature type="compositionally biased region" description="Acidic residues" evidence="14">
    <location>
        <begin position="536"/>
        <end position="546"/>
    </location>
</feature>
<feature type="signal peptide" evidence="13">
    <location>
        <begin position="1"/>
        <end position="20"/>
    </location>
</feature>
<sequence>MRPSWIGLLLIQILVFGSFAEDNEGVEKGTDEEKEAFVPATFITPSLSIKPYFFDYFPTSEKIGDRWIASKAKKDEADAEISKYDGQWVIGAPSDVSIQDDHGLIVINKARHHAIAAKLDKAFEFVEDGKPLVLQYEAQFEEGQECGGGYLKLLSQGSEKSLENFQDKTPYTIMFGPDKCGPSGKVHLIFKYTNPKNGSVDEYHAKQPDNIGTSYWDDHKTHLYTLVVKSSGDYEVKVDERSLFYGNLLKNVNPSLTPPEIIADPEDKKPEDWDDRAEIDDETAVKPEDWDESQPKEVLNEAATKPSDWLEDENELIPDPEAARPSDWDDDMDGEWEPPMINNPACVGKSGCGEWKRPSIPNPLYKGKWRRPKVANLAFKGVWTAQEIPNPHHFLPTPFGGLAPISAIGIELWTMSERIIFDNILVTDSEELAAEVAAQTYAIRKQEAERYARSKGDGGGFWYSLSSTFNERPWLFLVLALCVILPGIGIAMCCFGRKSSAPVTSADALRKKTDALVPDDDENLAKTQKGNKDGPIEEEIEDEEDQEKNGSHDRSRTNSQSSSHSHGVAKTYGDLEDSGSDMEVGYEEDELKREEAVEETPASSNDSESHIAAAQKEKTTAVKRKPRKDQ</sequence>
<evidence type="ECO:0000256" key="14">
    <source>
        <dbReference type="SAM" id="MobiDB-lite"/>
    </source>
</evidence>
<feature type="compositionally biased region" description="Basic and acidic residues" evidence="14">
    <location>
        <begin position="283"/>
        <end position="299"/>
    </location>
</feature>
<comment type="subcellular location">
    <subcellularLocation>
        <location evidence="3">Cytoplasm</location>
        <location evidence="3">Perinuclear region</location>
    </subcellularLocation>
    <subcellularLocation>
        <location evidence="2">Cytoplasmic vesicle</location>
    </subcellularLocation>
    <subcellularLocation>
        <location evidence="1">Endoplasmic reticulum membrane</location>
        <topology evidence="1">Single-pass type I membrane protein</topology>
    </subcellularLocation>
</comment>